<keyword evidence="2" id="KW-1185">Reference proteome</keyword>
<evidence type="ECO:0000313" key="1">
    <source>
        <dbReference type="EMBL" id="GGA54854.1"/>
    </source>
</evidence>
<dbReference type="EMBL" id="BMJB01000001">
    <property type="protein sequence ID" value="GGA54854.1"/>
    <property type="molecule type" value="Genomic_DNA"/>
</dbReference>
<accession>A0A916RG47</accession>
<reference evidence="1" key="2">
    <citation type="submission" date="2020-09" db="EMBL/GenBank/DDBJ databases">
        <authorList>
            <person name="Sun Q."/>
            <person name="Zhou Y."/>
        </authorList>
    </citation>
    <scope>NUCLEOTIDE SEQUENCE</scope>
    <source>
        <strain evidence="1">CGMCC 1.15447</strain>
    </source>
</reference>
<comment type="caution">
    <text evidence="1">The sequence shown here is derived from an EMBL/GenBank/DDBJ whole genome shotgun (WGS) entry which is preliminary data.</text>
</comment>
<protein>
    <recommendedName>
        <fullName evidence="3">Alpha-L-rhamnosidase six-hairpin glycosidase domain-containing protein</fullName>
    </recommendedName>
</protein>
<reference evidence="1" key="1">
    <citation type="journal article" date="2014" name="Int. J. Syst. Evol. Microbiol.">
        <title>Complete genome sequence of Corynebacterium casei LMG S-19264T (=DSM 44701T), isolated from a smear-ripened cheese.</title>
        <authorList>
            <consortium name="US DOE Joint Genome Institute (JGI-PGF)"/>
            <person name="Walter F."/>
            <person name="Albersmeier A."/>
            <person name="Kalinowski J."/>
            <person name="Ruckert C."/>
        </authorList>
    </citation>
    <scope>NUCLEOTIDE SEQUENCE</scope>
    <source>
        <strain evidence="1">CGMCC 1.15447</strain>
    </source>
</reference>
<dbReference type="GO" id="GO:0005975">
    <property type="term" value="P:carbohydrate metabolic process"/>
    <property type="evidence" value="ECO:0007669"/>
    <property type="project" value="InterPro"/>
</dbReference>
<evidence type="ECO:0008006" key="3">
    <source>
        <dbReference type="Google" id="ProtNLM"/>
    </source>
</evidence>
<evidence type="ECO:0000313" key="2">
    <source>
        <dbReference type="Proteomes" id="UP000648801"/>
    </source>
</evidence>
<dbReference type="InterPro" id="IPR012341">
    <property type="entry name" value="6hp_glycosidase-like_sf"/>
</dbReference>
<dbReference type="Proteomes" id="UP000648801">
    <property type="component" value="Unassembled WGS sequence"/>
</dbReference>
<dbReference type="Gene3D" id="1.50.10.10">
    <property type="match status" value="1"/>
</dbReference>
<dbReference type="SUPFAM" id="SSF48208">
    <property type="entry name" value="Six-hairpin glycosidases"/>
    <property type="match status" value="1"/>
</dbReference>
<gene>
    <name evidence="1" type="ORF">GCM10011507_02690</name>
</gene>
<name>A0A916RG47_9BACT</name>
<sequence length="816" mass="91371">MFRLGFLKGKGPEVRMKTAMLTGALLLAGVKYAWAQDTIPLLPPGADIPRMVSPSIDKPGEPFSYASRPTDQIGVMHATAGTEITPEGFLYTGYGELMFYVGIDRTPISARVRTLEDGHLPIVHYTVAHDGLEYRFTVFAASLGTEQMGGQVVNFIRVTIHNPGTNERHGFLTTAWRYQGEQTTPFSSGDNRFRRPVKGDHPGAYQQPGDAFRPNAVYTTEGDAMLQDDRAIYFFPQQPKPQFRPALNDYYNHIAQLNTKMTATPTTPVATAEYEVAVPAGAEKVLDFKMPLEPVAKAGSEFDAVERASFDDRRAKVREFWNGIIAQGIDIETPEDKVNQTFKTSLVNDLMSLNKVGDDYVQTINQLHYHGFYLRDSTDFVRMYDTSGYTKIAGHVVDFFATKQQVDGNFLSQPGQYDGWGQALWTYGEHYRMTHDKAFAEEVYPRVVRAVDWLQGAIALDPMHLVPATDVRDNEFVPGHLTGYNFLALDGLQAAVLLAHDLNHPQDEARFRRLESELHASFMKRLDEVTATTGGYIPPTLNGGTEGTDWGNLLALTPEQQLSPFDPKVTATLRATQAHYQEGLITYHQPDQGVYLHHYLTIKNTLTELIRGEQDQAIREMYAVLLHTSSTNAGFEYSIRPWGDRDFSGNLAPHGWMAVEYRNMLRNMMVREDGDTLHLLSAVSPEWVGAGKTISVERAATYFGTVGFRLESTTDTTAVLRLSIDRSGQHAPGKVVMHLPWFVNRETAHATANGRTLPVTAGAIVIPVGVEQVNLRWQRLPLPKDYPASYTDAVKQYKQEYLRRYEALTGWDGQKN</sequence>
<dbReference type="InterPro" id="IPR008928">
    <property type="entry name" value="6-hairpin_glycosidase_sf"/>
</dbReference>
<dbReference type="AlphaFoldDB" id="A0A916RG47"/>
<proteinExistence type="predicted"/>
<organism evidence="1 2">
    <name type="scientific">Edaphobacter acidisoli</name>
    <dbReference type="NCBI Taxonomy" id="2040573"/>
    <lineage>
        <taxon>Bacteria</taxon>
        <taxon>Pseudomonadati</taxon>
        <taxon>Acidobacteriota</taxon>
        <taxon>Terriglobia</taxon>
        <taxon>Terriglobales</taxon>
        <taxon>Acidobacteriaceae</taxon>
        <taxon>Edaphobacter</taxon>
    </lineage>
</organism>